<proteinExistence type="predicted"/>
<dbReference type="EMBL" id="JAPIUZ010000002">
    <property type="protein sequence ID" value="MCX2563587.1"/>
    <property type="molecule type" value="Genomic_DNA"/>
</dbReference>
<dbReference type="Pfam" id="PF13579">
    <property type="entry name" value="Glyco_trans_4_4"/>
    <property type="match status" value="1"/>
</dbReference>
<reference evidence="3 4" key="1">
    <citation type="submission" date="2022-11" db="EMBL/GenBank/DDBJ databases">
        <title>Genome sequencing of Acetobacter type strain.</title>
        <authorList>
            <person name="Heo J."/>
            <person name="Lee D."/>
            <person name="Han B.-H."/>
            <person name="Hong S.-B."/>
            <person name="Kwon S.-W."/>
        </authorList>
    </citation>
    <scope>NUCLEOTIDE SEQUENCE [LARGE SCALE GENOMIC DNA]</scope>
    <source>
        <strain evidence="3 4">KACC 21253</strain>
    </source>
</reference>
<sequence length="916" mass="102529">MNDPEKIPADEKEELAALVESYRAGSALQGLREAELRQRFAETEALLTAQQQTLSWKITFPLRAVRHISRGYLPSGHKISDVRAKIQDVYRKDGARGVLHKITPHLQRSAQSFLGRGGRNTAPKAETISQVADRILLPVKQDVLQGFRPSFLIIAELSLRQCAKYRVWQKKEELEALGWHVAVFDWRKNQEILSALQSCTNVIFYRVPAFEAVLSLFAEVKRLNLPSWWDVDDLIFSEEHYKNNKNLDHLTQHERLVVMNGVSLYRNCMKACDQAIASTRVLAQLMREAGVERVSVIENALDRQTLDIADQLRAERETLKQSRHKEEVRIVYGSGTKTHDADFRVAAAGIVGAMQVDPRLTLHIMGDLTLPPECDAVKDRIFRHTGRDYIAYMRFLFDADITIAPLDSSVFNDCKSNIKFLEAAVLEVPAVCSPSDTFAQVVRHGQNGFLASTPAEWSASLLALAGDAALRGQIGQAARQYALEHYHPVNVVKDQVVPVFGYPPVQARTDLSVMAVNIYFDPRSFGGATFIAEQMVKHLRVRDITVSVFTSCPDLAGREGGVVRYQAAGSPVMSVPVPDDFEKIAGLDNPHATEAFRYWLQTMKPDIVHFHAIQRLGVGLTRACVEEGVPYVITLHDSWWLCDRQFMVTEKGQFCFQEKIDLQVCQNCEIEASHLQSRAALMRSALDSAALLLTPGETHRQLFLANGIAADKVVVNPNGFTWPEQPRTPRKKGTALRFGYVGGAEDLKGYALIRQAFEQINMSDWVLYVVDNKLSLGIQSVYAETWKVKGLVVTVPSYTQTTMDAFYDSIDVLLFPSQCKESYGLSVREALARDVWVVTTTPGGQAEAITEGENGNMIPIGAGPEALAAVVRELLNTSERFDDYTNPFKDDLVTFEQQAHQLEALLRQVVMGIRRQ</sequence>
<keyword evidence="3" id="KW-0808">Transferase</keyword>
<protein>
    <submittedName>
        <fullName evidence="3">Glycosyltransferase</fullName>
        <ecNumber evidence="3">2.4.-.-</ecNumber>
    </submittedName>
</protein>
<dbReference type="Pfam" id="PF13692">
    <property type="entry name" value="Glyco_trans_1_4"/>
    <property type="match status" value="1"/>
</dbReference>
<dbReference type="InterPro" id="IPR050194">
    <property type="entry name" value="Glycosyltransferase_grp1"/>
</dbReference>
<keyword evidence="3" id="KW-0328">Glycosyltransferase</keyword>
<dbReference type="SUPFAM" id="SSF53756">
    <property type="entry name" value="UDP-Glycosyltransferase/glycogen phosphorylase"/>
    <property type="match status" value="2"/>
</dbReference>
<dbReference type="PANTHER" id="PTHR45947">
    <property type="entry name" value="SULFOQUINOVOSYL TRANSFERASE SQD2"/>
    <property type="match status" value="1"/>
</dbReference>
<evidence type="ECO:0000259" key="2">
    <source>
        <dbReference type="Pfam" id="PF13579"/>
    </source>
</evidence>
<evidence type="ECO:0000313" key="4">
    <source>
        <dbReference type="Proteomes" id="UP001301152"/>
    </source>
</evidence>
<gene>
    <name evidence="3" type="ORF">OQ497_06390</name>
</gene>
<dbReference type="InterPro" id="IPR001296">
    <property type="entry name" value="Glyco_trans_1"/>
</dbReference>
<comment type="caution">
    <text evidence="3">The sequence shown here is derived from an EMBL/GenBank/DDBJ whole genome shotgun (WGS) entry which is preliminary data.</text>
</comment>
<dbReference type="RefSeq" id="WP_173559198.1">
    <property type="nucleotide sequence ID" value="NZ_JAPIUZ010000002.1"/>
</dbReference>
<evidence type="ECO:0000259" key="1">
    <source>
        <dbReference type="Pfam" id="PF00534"/>
    </source>
</evidence>
<keyword evidence="4" id="KW-1185">Reference proteome</keyword>
<organism evidence="3 4">
    <name type="scientific">Acetobacter thailandicus</name>
    <dbReference type="NCBI Taxonomy" id="1502842"/>
    <lineage>
        <taxon>Bacteria</taxon>
        <taxon>Pseudomonadati</taxon>
        <taxon>Pseudomonadota</taxon>
        <taxon>Alphaproteobacteria</taxon>
        <taxon>Acetobacterales</taxon>
        <taxon>Acetobacteraceae</taxon>
        <taxon>Acetobacter</taxon>
    </lineage>
</organism>
<dbReference type="CDD" id="cd03823">
    <property type="entry name" value="GT4_ExpE7-like"/>
    <property type="match status" value="1"/>
</dbReference>
<accession>A0ABT3QE75</accession>
<feature type="domain" description="Glycosyl transferase family 1" evidence="1">
    <location>
        <begin position="726"/>
        <end position="880"/>
    </location>
</feature>
<dbReference type="Pfam" id="PF00534">
    <property type="entry name" value="Glycos_transf_1"/>
    <property type="match status" value="1"/>
</dbReference>
<feature type="domain" description="Glycosyltransferase subfamily 4-like N-terminal" evidence="2">
    <location>
        <begin position="526"/>
        <end position="719"/>
    </location>
</feature>
<dbReference type="GO" id="GO:0016757">
    <property type="term" value="F:glycosyltransferase activity"/>
    <property type="evidence" value="ECO:0007669"/>
    <property type="project" value="UniProtKB-KW"/>
</dbReference>
<dbReference type="EC" id="2.4.-.-" evidence="3"/>
<dbReference type="Gene3D" id="3.40.50.2000">
    <property type="entry name" value="Glycogen Phosphorylase B"/>
    <property type="match status" value="4"/>
</dbReference>
<name>A0ABT3QE75_9PROT</name>
<evidence type="ECO:0000313" key="3">
    <source>
        <dbReference type="EMBL" id="MCX2563587.1"/>
    </source>
</evidence>
<dbReference type="PANTHER" id="PTHR45947:SF13">
    <property type="entry name" value="TRANSFERASE"/>
    <property type="match status" value="1"/>
</dbReference>
<dbReference type="InterPro" id="IPR028098">
    <property type="entry name" value="Glyco_trans_4-like_N"/>
</dbReference>
<dbReference type="Proteomes" id="UP001301152">
    <property type="component" value="Unassembled WGS sequence"/>
</dbReference>